<name>A0ABN8J9Y4_9NEOP</name>
<keyword evidence="2" id="KW-1185">Reference proteome</keyword>
<gene>
    <name evidence="1" type="ORF">IPOD504_LOCUS17615</name>
</gene>
<organism evidence="1 2">
    <name type="scientific">Iphiclides podalirius</name>
    <name type="common">scarce swallowtail</name>
    <dbReference type="NCBI Taxonomy" id="110791"/>
    <lineage>
        <taxon>Eukaryota</taxon>
        <taxon>Metazoa</taxon>
        <taxon>Ecdysozoa</taxon>
        <taxon>Arthropoda</taxon>
        <taxon>Hexapoda</taxon>
        <taxon>Insecta</taxon>
        <taxon>Pterygota</taxon>
        <taxon>Neoptera</taxon>
        <taxon>Endopterygota</taxon>
        <taxon>Lepidoptera</taxon>
        <taxon>Glossata</taxon>
        <taxon>Ditrysia</taxon>
        <taxon>Papilionoidea</taxon>
        <taxon>Papilionidae</taxon>
        <taxon>Papilioninae</taxon>
        <taxon>Iphiclides</taxon>
    </lineage>
</organism>
<protein>
    <submittedName>
        <fullName evidence="1">Uncharacterized protein</fullName>
    </submittedName>
</protein>
<evidence type="ECO:0000313" key="1">
    <source>
        <dbReference type="EMBL" id="CAH2077243.1"/>
    </source>
</evidence>
<dbReference type="Proteomes" id="UP000837857">
    <property type="component" value="Chromosome 9"/>
</dbReference>
<evidence type="ECO:0000313" key="2">
    <source>
        <dbReference type="Proteomes" id="UP000837857"/>
    </source>
</evidence>
<feature type="non-terminal residue" evidence="1">
    <location>
        <position position="1"/>
    </location>
</feature>
<accession>A0ABN8J9Y4</accession>
<sequence>MQRCVQIERGVTCNVGTARVSVSGAVGEVSRDRIKAAARGVWLGIGHAFRHITSFTSGASRYRCRKRLIAAADEIICRNACVDTRAAGPGGSLTCNFVV</sequence>
<proteinExistence type="predicted"/>
<dbReference type="EMBL" id="OW152821">
    <property type="protein sequence ID" value="CAH2077243.1"/>
    <property type="molecule type" value="Genomic_DNA"/>
</dbReference>
<reference evidence="1" key="1">
    <citation type="submission" date="2022-03" db="EMBL/GenBank/DDBJ databases">
        <authorList>
            <person name="Martin H S."/>
        </authorList>
    </citation>
    <scope>NUCLEOTIDE SEQUENCE</scope>
</reference>